<reference evidence="6" key="1">
    <citation type="submission" date="2023-03" db="EMBL/GenBank/DDBJ databases">
        <authorList>
            <person name="Steffen K."/>
            <person name="Cardenas P."/>
        </authorList>
    </citation>
    <scope>NUCLEOTIDE SEQUENCE</scope>
</reference>
<dbReference type="SUPFAM" id="SSF46894">
    <property type="entry name" value="C-terminal effector domain of the bipartite response regulators"/>
    <property type="match status" value="1"/>
</dbReference>
<proteinExistence type="predicted"/>
<dbReference type="GO" id="GO:0003677">
    <property type="term" value="F:DNA binding"/>
    <property type="evidence" value="ECO:0007669"/>
    <property type="project" value="UniProtKB-KW"/>
</dbReference>
<name>A0AA35TBG4_GEOBA</name>
<organism evidence="6 7">
    <name type="scientific">Geodia barretti</name>
    <name type="common">Barrett's horny sponge</name>
    <dbReference type="NCBI Taxonomy" id="519541"/>
    <lineage>
        <taxon>Eukaryota</taxon>
        <taxon>Metazoa</taxon>
        <taxon>Porifera</taxon>
        <taxon>Demospongiae</taxon>
        <taxon>Heteroscleromorpha</taxon>
        <taxon>Tetractinellida</taxon>
        <taxon>Astrophorina</taxon>
        <taxon>Geodiidae</taxon>
        <taxon>Geodia</taxon>
    </lineage>
</organism>
<evidence type="ECO:0000259" key="5">
    <source>
        <dbReference type="PROSITE" id="PS50110"/>
    </source>
</evidence>
<evidence type="ECO:0000313" key="6">
    <source>
        <dbReference type="EMBL" id="CAI8044822.1"/>
    </source>
</evidence>
<evidence type="ECO:0000256" key="1">
    <source>
        <dbReference type="ARBA" id="ARBA00022553"/>
    </source>
</evidence>
<dbReference type="Proteomes" id="UP001174909">
    <property type="component" value="Unassembled WGS sequence"/>
</dbReference>
<dbReference type="PROSITE" id="PS50110">
    <property type="entry name" value="RESPONSE_REGULATORY"/>
    <property type="match status" value="1"/>
</dbReference>
<evidence type="ECO:0000259" key="4">
    <source>
        <dbReference type="PROSITE" id="PS50043"/>
    </source>
</evidence>
<dbReference type="InterPro" id="IPR011006">
    <property type="entry name" value="CheY-like_superfamily"/>
</dbReference>
<evidence type="ECO:0000313" key="7">
    <source>
        <dbReference type="Proteomes" id="UP001174909"/>
    </source>
</evidence>
<dbReference type="AlphaFoldDB" id="A0AA35TBG4"/>
<keyword evidence="7" id="KW-1185">Reference proteome</keyword>
<dbReference type="InterPro" id="IPR000792">
    <property type="entry name" value="Tscrpt_reg_LuxR_C"/>
</dbReference>
<dbReference type="PROSITE" id="PS50043">
    <property type="entry name" value="HTH_LUXR_2"/>
    <property type="match status" value="1"/>
</dbReference>
<keyword evidence="1 3" id="KW-0597">Phosphoprotein</keyword>
<dbReference type="Gene3D" id="3.40.50.2300">
    <property type="match status" value="1"/>
</dbReference>
<dbReference type="InterPro" id="IPR058245">
    <property type="entry name" value="NreC/VraR/RcsB-like_REC"/>
</dbReference>
<sequence length="223" mass="24086">MVVDDHPVMRSGLRDVLEASGRFEVVGQAGDGEEAVTIAPELNPQVIVMDVIMPNKNGIDACREIMELLPDTRVMMLTASTEEDAVIEAIAAGATGYLQKYSPAEELVGAVLDVAEGRLRIPDKVVREVFALLRSGGLSARRGSNRLTALERDTLTLFASGRSYVEIAQERGNSTVTVRNTLYRVQDKLGIATKQELVIWAVRNGLVDEVAVGAEVPPVTEGQ</sequence>
<keyword evidence="2" id="KW-0238">DNA-binding</keyword>
<dbReference type="GO" id="GO:0000160">
    <property type="term" value="P:phosphorelay signal transduction system"/>
    <property type="evidence" value="ECO:0007669"/>
    <property type="project" value="InterPro"/>
</dbReference>
<dbReference type="PANTHER" id="PTHR43214">
    <property type="entry name" value="TWO-COMPONENT RESPONSE REGULATOR"/>
    <property type="match status" value="1"/>
</dbReference>
<dbReference type="Pfam" id="PF00196">
    <property type="entry name" value="GerE"/>
    <property type="match status" value="1"/>
</dbReference>
<dbReference type="CDD" id="cd06170">
    <property type="entry name" value="LuxR_C_like"/>
    <property type="match status" value="1"/>
</dbReference>
<dbReference type="InterPro" id="IPR001789">
    <property type="entry name" value="Sig_transdc_resp-reg_receiver"/>
</dbReference>
<dbReference type="InterPro" id="IPR039420">
    <property type="entry name" value="WalR-like"/>
</dbReference>
<dbReference type="SMART" id="SM00421">
    <property type="entry name" value="HTH_LUXR"/>
    <property type="match status" value="1"/>
</dbReference>
<protein>
    <submittedName>
        <fullName evidence="6">Transcriptional regulatory protein LiaR</fullName>
    </submittedName>
</protein>
<feature type="domain" description="HTH luxR-type" evidence="4">
    <location>
        <begin position="140"/>
        <end position="205"/>
    </location>
</feature>
<dbReference type="Pfam" id="PF00072">
    <property type="entry name" value="Response_reg"/>
    <property type="match status" value="1"/>
</dbReference>
<gene>
    <name evidence="6" type="ORF">GBAR_LOCUS24827</name>
</gene>
<dbReference type="InterPro" id="IPR016032">
    <property type="entry name" value="Sig_transdc_resp-reg_C-effctor"/>
</dbReference>
<accession>A0AA35TBG4</accession>
<evidence type="ECO:0000256" key="2">
    <source>
        <dbReference type="ARBA" id="ARBA00023125"/>
    </source>
</evidence>
<dbReference type="CDD" id="cd17535">
    <property type="entry name" value="REC_NarL-like"/>
    <property type="match status" value="1"/>
</dbReference>
<dbReference type="SMART" id="SM00448">
    <property type="entry name" value="REC"/>
    <property type="match status" value="1"/>
</dbReference>
<feature type="modified residue" description="4-aspartylphosphate" evidence="3">
    <location>
        <position position="50"/>
    </location>
</feature>
<dbReference type="GO" id="GO:0006355">
    <property type="term" value="P:regulation of DNA-templated transcription"/>
    <property type="evidence" value="ECO:0007669"/>
    <property type="project" value="InterPro"/>
</dbReference>
<evidence type="ECO:0000256" key="3">
    <source>
        <dbReference type="PROSITE-ProRule" id="PRU00169"/>
    </source>
</evidence>
<dbReference type="EMBL" id="CASHTH010003424">
    <property type="protein sequence ID" value="CAI8044822.1"/>
    <property type="molecule type" value="Genomic_DNA"/>
</dbReference>
<dbReference type="SUPFAM" id="SSF52172">
    <property type="entry name" value="CheY-like"/>
    <property type="match status" value="1"/>
</dbReference>
<comment type="caution">
    <text evidence="6">The sequence shown here is derived from an EMBL/GenBank/DDBJ whole genome shotgun (WGS) entry which is preliminary data.</text>
</comment>
<feature type="domain" description="Response regulatory" evidence="5">
    <location>
        <begin position="1"/>
        <end position="115"/>
    </location>
</feature>